<protein>
    <submittedName>
        <fullName evidence="2">Uncharacterized protein</fullName>
    </submittedName>
</protein>
<evidence type="ECO:0000256" key="1">
    <source>
        <dbReference type="SAM" id="MobiDB-lite"/>
    </source>
</evidence>
<reference evidence="3" key="1">
    <citation type="journal article" date="2019" name="Int. J. Syst. Evol. Microbiol.">
        <title>The Global Catalogue of Microorganisms (GCM) 10K type strain sequencing project: providing services to taxonomists for standard genome sequencing and annotation.</title>
        <authorList>
            <consortium name="The Broad Institute Genomics Platform"/>
            <consortium name="The Broad Institute Genome Sequencing Center for Infectious Disease"/>
            <person name="Wu L."/>
            <person name="Ma J."/>
        </authorList>
    </citation>
    <scope>NUCLEOTIDE SEQUENCE [LARGE SCALE GENOMIC DNA]</scope>
    <source>
        <strain evidence="3">JCM 6833</strain>
    </source>
</reference>
<comment type="caution">
    <text evidence="2">The sequence shown here is derived from an EMBL/GenBank/DDBJ whole genome shotgun (WGS) entry which is preliminary data.</text>
</comment>
<accession>A0ABP6D6K0</accession>
<dbReference type="Proteomes" id="UP001501509">
    <property type="component" value="Unassembled WGS sequence"/>
</dbReference>
<evidence type="ECO:0000313" key="3">
    <source>
        <dbReference type="Proteomes" id="UP001501509"/>
    </source>
</evidence>
<feature type="region of interest" description="Disordered" evidence="1">
    <location>
        <begin position="27"/>
        <end position="48"/>
    </location>
</feature>
<dbReference type="RefSeq" id="WP_344548989.1">
    <property type="nucleotide sequence ID" value="NZ_BAAATD010000022.1"/>
</dbReference>
<evidence type="ECO:0000313" key="2">
    <source>
        <dbReference type="EMBL" id="GAA2637197.1"/>
    </source>
</evidence>
<proteinExistence type="predicted"/>
<dbReference type="EMBL" id="BAAATD010000022">
    <property type="protein sequence ID" value="GAA2637197.1"/>
    <property type="molecule type" value="Genomic_DNA"/>
</dbReference>
<name>A0ABP6D6K0_9ACTN</name>
<gene>
    <name evidence="2" type="ORF">GCM10010411_90710</name>
</gene>
<sequence>MGSCPCPRRPGPTTHGEQIFLAVCRDTTPAGEPGVDEPGRHRPHTLGPPFRNQAIARLWLSNYLAASADSLELDGDHDGTAAAYREAVPQMRKHGHATIGTVCYEVIAKD</sequence>
<keyword evidence="3" id="KW-1185">Reference proteome</keyword>
<organism evidence="2 3">
    <name type="scientific">Actinomadura fulvescens</name>
    <dbReference type="NCBI Taxonomy" id="46160"/>
    <lineage>
        <taxon>Bacteria</taxon>
        <taxon>Bacillati</taxon>
        <taxon>Actinomycetota</taxon>
        <taxon>Actinomycetes</taxon>
        <taxon>Streptosporangiales</taxon>
        <taxon>Thermomonosporaceae</taxon>
        <taxon>Actinomadura</taxon>
    </lineage>
</organism>